<evidence type="ECO:0000313" key="1">
    <source>
        <dbReference type="EMBL" id="JAE05514.1"/>
    </source>
</evidence>
<protein>
    <submittedName>
        <fullName evidence="1">Uncharacterized protein</fullName>
    </submittedName>
</protein>
<proteinExistence type="predicted"/>
<reference evidence="1" key="1">
    <citation type="submission" date="2014-09" db="EMBL/GenBank/DDBJ databases">
        <authorList>
            <person name="Magalhaes I.L.F."/>
            <person name="Oliveira U."/>
            <person name="Santos F.R."/>
            <person name="Vidigal T.H.D.A."/>
            <person name="Brescovit A.D."/>
            <person name="Santos A.J."/>
        </authorList>
    </citation>
    <scope>NUCLEOTIDE SEQUENCE</scope>
    <source>
        <tissue evidence="1">Shoot tissue taken approximately 20 cm above the soil surface</tissue>
    </source>
</reference>
<sequence>MEENSLPNADMRSTYRAHVHNESARWNKIPSLW</sequence>
<dbReference type="EMBL" id="GBRH01192382">
    <property type="protein sequence ID" value="JAE05514.1"/>
    <property type="molecule type" value="Transcribed_RNA"/>
</dbReference>
<reference evidence="1" key="2">
    <citation type="journal article" date="2015" name="Data Brief">
        <title>Shoot transcriptome of the giant reed, Arundo donax.</title>
        <authorList>
            <person name="Barrero R.A."/>
            <person name="Guerrero F.D."/>
            <person name="Moolhuijzen P."/>
            <person name="Goolsby J.A."/>
            <person name="Tidwell J."/>
            <person name="Bellgard S.E."/>
            <person name="Bellgard M.I."/>
        </authorList>
    </citation>
    <scope>NUCLEOTIDE SEQUENCE</scope>
    <source>
        <tissue evidence="1">Shoot tissue taken approximately 20 cm above the soil surface</tissue>
    </source>
</reference>
<dbReference type="AlphaFoldDB" id="A0A0A9F2S4"/>
<organism evidence="1">
    <name type="scientific">Arundo donax</name>
    <name type="common">Giant reed</name>
    <name type="synonym">Donax arundinaceus</name>
    <dbReference type="NCBI Taxonomy" id="35708"/>
    <lineage>
        <taxon>Eukaryota</taxon>
        <taxon>Viridiplantae</taxon>
        <taxon>Streptophyta</taxon>
        <taxon>Embryophyta</taxon>
        <taxon>Tracheophyta</taxon>
        <taxon>Spermatophyta</taxon>
        <taxon>Magnoliopsida</taxon>
        <taxon>Liliopsida</taxon>
        <taxon>Poales</taxon>
        <taxon>Poaceae</taxon>
        <taxon>PACMAD clade</taxon>
        <taxon>Arundinoideae</taxon>
        <taxon>Arundineae</taxon>
        <taxon>Arundo</taxon>
    </lineage>
</organism>
<accession>A0A0A9F2S4</accession>
<name>A0A0A9F2S4_ARUDO</name>